<dbReference type="Proteomes" id="UP000268162">
    <property type="component" value="Unassembled WGS sequence"/>
</dbReference>
<keyword evidence="9" id="KW-1185">Reference proteome</keyword>
<sequence length="394" mass="43095">MSRSTGHKKNQKGPLPSQGLLTLIRATPTPLKFRAQLHAAGGPVSVTIAPDFDPLAASYLWSNGCFGKGSLSRSEATWWCRELNRARLYAFIEAEAKSAAELSPGLSVKNLAPEDITFLRRRSRKLRKRMRLGGDANTSPTDSDSNYSSGPTGSGSGSGSGPPPPLHLPPVIRPELLHRAMEVVHLTSEETLFLQWALAVLQVYRLDRSLVSTPALWGTLLRANQGDPLDPDNPFLVRYAAYHYYRSRGWVIRSGLKFACDYVLYKQGPAYQHSLFTVLVVPVRSASPSPTALSSAPALAPTATATLTPASLPASSSTANPSPHSTSSSQLSWEQIITANRLSSQAQKKVIICYVTIPPLRDSSPMSMDDMASVLNQYRMTELQVERWIPERTR</sequence>
<comment type="function">
    <text evidence="4">Constitutes one of the two catalytic subunit of the tRNA-splicing endonuclease complex, a complex responsible for identification and cleavage of the splice sites in pre-tRNA. It cleaves pre-tRNA at the 5'- and 3'-splice sites to release the intron. The products are an intron and two tRNA half-molecules bearing 2',3'-cyclic phosphate and 5'-OH termini. There are no conserved sequences at the splice sites, but the intron is invariably located at the same site in the gene, placing the splice sites an invariant distance from the constant structural features of the tRNA body.</text>
</comment>
<dbReference type="PANTHER" id="PTHR21227">
    <property type="entry name" value="TRNA-SPLICING ENDONUCLEASE SUBUNIT SEN2"/>
    <property type="match status" value="1"/>
</dbReference>
<name>A0A4P9ZVY2_9FUNG</name>
<keyword evidence="3 4" id="KW-0456">Lyase</keyword>
<dbReference type="GO" id="GO:0000379">
    <property type="term" value="P:tRNA-type intron splice site recognition and cleavage"/>
    <property type="evidence" value="ECO:0007669"/>
    <property type="project" value="TreeGrafter"/>
</dbReference>
<dbReference type="SUPFAM" id="SSF53032">
    <property type="entry name" value="tRNA-intron endonuclease catalytic domain-like"/>
    <property type="match status" value="1"/>
</dbReference>
<dbReference type="GO" id="GO:0000214">
    <property type="term" value="C:tRNA-intron endonuclease complex"/>
    <property type="evidence" value="ECO:0007669"/>
    <property type="project" value="UniProtKB-UniRule"/>
</dbReference>
<dbReference type="InterPro" id="IPR006677">
    <property type="entry name" value="tRNA_intron_Endonuc_cat-like"/>
</dbReference>
<dbReference type="OrthoDB" id="10249562at2759"/>
<dbReference type="GO" id="GO:0000213">
    <property type="term" value="F:tRNA-intron lyase activity"/>
    <property type="evidence" value="ECO:0007669"/>
    <property type="project" value="UniProtKB-UniRule"/>
</dbReference>
<dbReference type="EMBL" id="ML002451">
    <property type="protein sequence ID" value="RKP37753.1"/>
    <property type="molecule type" value="Genomic_DNA"/>
</dbReference>
<organism evidence="8 9">
    <name type="scientific">Dimargaris cristalligena</name>
    <dbReference type="NCBI Taxonomy" id="215637"/>
    <lineage>
        <taxon>Eukaryota</taxon>
        <taxon>Fungi</taxon>
        <taxon>Fungi incertae sedis</taxon>
        <taxon>Zoopagomycota</taxon>
        <taxon>Kickxellomycotina</taxon>
        <taxon>Dimargaritomycetes</taxon>
        <taxon>Dimargaritales</taxon>
        <taxon>Dimargaritaceae</taxon>
        <taxon>Dimargaris</taxon>
    </lineage>
</organism>
<dbReference type="STRING" id="215637.A0A4P9ZVY2"/>
<proteinExistence type="inferred from homology"/>
<evidence type="ECO:0000256" key="5">
    <source>
        <dbReference type="PIRSR" id="PIRSR011789-1"/>
    </source>
</evidence>
<evidence type="ECO:0000256" key="4">
    <source>
        <dbReference type="PIRNR" id="PIRNR011789"/>
    </source>
</evidence>
<feature type="compositionally biased region" description="Polar residues" evidence="6">
    <location>
        <begin position="136"/>
        <end position="147"/>
    </location>
</feature>
<dbReference type="GO" id="GO:0005737">
    <property type="term" value="C:cytoplasm"/>
    <property type="evidence" value="ECO:0007669"/>
    <property type="project" value="TreeGrafter"/>
</dbReference>
<evidence type="ECO:0000256" key="1">
    <source>
        <dbReference type="ARBA" id="ARBA00008078"/>
    </source>
</evidence>
<dbReference type="CDD" id="cd22363">
    <property type="entry name" value="tRNA-intron_lyase_C"/>
    <property type="match status" value="1"/>
</dbReference>
<evidence type="ECO:0000313" key="8">
    <source>
        <dbReference type="EMBL" id="RKP37753.1"/>
    </source>
</evidence>
<feature type="region of interest" description="Disordered" evidence="6">
    <location>
        <begin position="129"/>
        <end position="169"/>
    </location>
</feature>
<dbReference type="GO" id="GO:0003676">
    <property type="term" value="F:nucleic acid binding"/>
    <property type="evidence" value="ECO:0007669"/>
    <property type="project" value="InterPro"/>
</dbReference>
<keyword evidence="2 4" id="KW-0819">tRNA processing</keyword>
<protein>
    <recommendedName>
        <fullName evidence="4">tRNA-splicing endonuclease subunit Sen2</fullName>
        <ecNumber evidence="4">4.6.1.16</ecNumber>
    </recommendedName>
</protein>
<feature type="active site" evidence="5">
    <location>
        <position position="273"/>
    </location>
</feature>
<evidence type="ECO:0000259" key="7">
    <source>
        <dbReference type="Pfam" id="PF01974"/>
    </source>
</evidence>
<evidence type="ECO:0000256" key="2">
    <source>
        <dbReference type="ARBA" id="ARBA00022694"/>
    </source>
</evidence>
<reference evidence="9" key="1">
    <citation type="journal article" date="2018" name="Nat. Microbiol.">
        <title>Leveraging single-cell genomics to expand the fungal tree of life.</title>
        <authorList>
            <person name="Ahrendt S.R."/>
            <person name="Quandt C.A."/>
            <person name="Ciobanu D."/>
            <person name="Clum A."/>
            <person name="Salamov A."/>
            <person name="Andreopoulos B."/>
            <person name="Cheng J.F."/>
            <person name="Woyke T."/>
            <person name="Pelin A."/>
            <person name="Henrissat B."/>
            <person name="Reynolds N.K."/>
            <person name="Benny G.L."/>
            <person name="Smith M.E."/>
            <person name="James T.Y."/>
            <person name="Grigoriev I.V."/>
        </authorList>
    </citation>
    <scope>NUCLEOTIDE SEQUENCE [LARGE SCALE GENOMIC DNA]</scope>
    <source>
        <strain evidence="9">RSA 468</strain>
    </source>
</reference>
<dbReference type="InterPro" id="IPR006676">
    <property type="entry name" value="tRNA_splic"/>
</dbReference>
<dbReference type="EC" id="4.6.1.16" evidence="4"/>
<evidence type="ECO:0000256" key="6">
    <source>
        <dbReference type="SAM" id="MobiDB-lite"/>
    </source>
</evidence>
<feature type="active site" evidence="5">
    <location>
        <position position="265"/>
    </location>
</feature>
<dbReference type="PANTHER" id="PTHR21227:SF0">
    <property type="entry name" value="TRNA-SPLICING ENDONUCLEASE SUBUNIT SEN2"/>
    <property type="match status" value="1"/>
</dbReference>
<dbReference type="InterPro" id="IPR011856">
    <property type="entry name" value="tRNA_endonuc-like_dom_sf"/>
</dbReference>
<dbReference type="AlphaFoldDB" id="A0A4P9ZVY2"/>
<feature type="region of interest" description="Disordered" evidence="6">
    <location>
        <begin position="310"/>
        <end position="330"/>
    </location>
</feature>
<feature type="domain" description="tRNA intron endonuclease catalytic" evidence="7">
    <location>
        <begin position="235"/>
        <end position="288"/>
    </location>
</feature>
<gene>
    <name evidence="8" type="ORF">BJ085DRAFT_38141</name>
</gene>
<dbReference type="Pfam" id="PF01974">
    <property type="entry name" value="tRNA_int_endo"/>
    <property type="match status" value="1"/>
</dbReference>
<feature type="active site" evidence="5">
    <location>
        <position position="348"/>
    </location>
</feature>
<dbReference type="InterPro" id="IPR036167">
    <property type="entry name" value="tRNA_intron_Endo_cat-like_sf"/>
</dbReference>
<comment type="similarity">
    <text evidence="1 4">Belongs to the tRNA-intron endonuclease family.</text>
</comment>
<dbReference type="InterPro" id="IPR016589">
    <property type="entry name" value="tRNA_splic_SEN2"/>
</dbReference>
<accession>A0A4P9ZVY2</accession>
<evidence type="ECO:0000313" key="9">
    <source>
        <dbReference type="Proteomes" id="UP000268162"/>
    </source>
</evidence>
<evidence type="ECO:0000256" key="3">
    <source>
        <dbReference type="ARBA" id="ARBA00023239"/>
    </source>
</evidence>
<dbReference type="Gene3D" id="3.40.1350.10">
    <property type="match status" value="1"/>
</dbReference>
<dbReference type="PIRSF" id="PIRSF011789">
    <property type="entry name" value="tRNA_splic_SEN2"/>
    <property type="match status" value="1"/>
</dbReference>